<keyword evidence="3" id="KW-1185">Reference proteome</keyword>
<organism evidence="2 3">
    <name type="scientific">Aphis craccivora</name>
    <name type="common">Cowpea aphid</name>
    <dbReference type="NCBI Taxonomy" id="307492"/>
    <lineage>
        <taxon>Eukaryota</taxon>
        <taxon>Metazoa</taxon>
        <taxon>Ecdysozoa</taxon>
        <taxon>Arthropoda</taxon>
        <taxon>Hexapoda</taxon>
        <taxon>Insecta</taxon>
        <taxon>Pterygota</taxon>
        <taxon>Neoptera</taxon>
        <taxon>Paraneoptera</taxon>
        <taxon>Hemiptera</taxon>
        <taxon>Sternorrhyncha</taxon>
        <taxon>Aphidomorpha</taxon>
        <taxon>Aphidoidea</taxon>
        <taxon>Aphididae</taxon>
        <taxon>Aphidini</taxon>
        <taxon>Aphis</taxon>
        <taxon>Aphis</taxon>
    </lineage>
</organism>
<evidence type="ECO:0000259" key="1">
    <source>
        <dbReference type="Pfam" id="PF20700"/>
    </source>
</evidence>
<evidence type="ECO:0000313" key="2">
    <source>
        <dbReference type="EMBL" id="KAF0704309.1"/>
    </source>
</evidence>
<dbReference type="InterPro" id="IPR049012">
    <property type="entry name" value="Mutator_transp_dom"/>
</dbReference>
<dbReference type="OrthoDB" id="10069847at2759"/>
<protein>
    <submittedName>
        <fullName evidence="2">YqaJ domain-containing protein</fullName>
    </submittedName>
</protein>
<reference evidence="2 3" key="1">
    <citation type="submission" date="2019-08" db="EMBL/GenBank/DDBJ databases">
        <title>Whole genome of Aphis craccivora.</title>
        <authorList>
            <person name="Voronova N.V."/>
            <person name="Shulinski R.S."/>
            <person name="Bandarenka Y.V."/>
            <person name="Zhorov D.G."/>
            <person name="Warner D."/>
        </authorList>
    </citation>
    <scope>NUCLEOTIDE SEQUENCE [LARGE SCALE GENOMIC DNA]</scope>
    <source>
        <strain evidence="2">180601</strain>
        <tissue evidence="2">Whole Body</tissue>
    </source>
</reference>
<dbReference type="AlphaFoldDB" id="A0A6G0VPL6"/>
<comment type="caution">
    <text evidence="2">The sequence shown here is derived from an EMBL/GenBank/DDBJ whole genome shotgun (WGS) entry which is preliminary data.</text>
</comment>
<name>A0A6G0VPL6_APHCR</name>
<proteinExistence type="predicted"/>
<dbReference type="EMBL" id="VUJU01013593">
    <property type="protein sequence ID" value="KAF0704309.1"/>
    <property type="molecule type" value="Genomic_DNA"/>
</dbReference>
<dbReference type="Proteomes" id="UP000478052">
    <property type="component" value="Unassembled WGS sequence"/>
</dbReference>
<sequence length="251" mass="28290">MVQAEHEVLNGRRIVDISCLFKSIALVCHTSFDCSFKNLIFSHEIRKGFFSEPQILNEKLMINSAAVIAILNTGQGHSQLDQFSAILDMPCMCNTTYQKEHEFVANNTHITTWESIEEAGKEEARLAIENVEVNSNGIPLITIVADGAWSKRSYKHNYSVLSGVACIVAYRTKKLLFIGVRNMYCSVYMKAKSINEDPPNHVCYKNWNNISTSMESDIIVEVDIASRRKSSSGAVVPGELRKILKERRLKL</sequence>
<feature type="domain" description="Mutator-like transposase" evidence="1">
    <location>
        <begin position="25"/>
        <end position="222"/>
    </location>
</feature>
<accession>A0A6G0VPL6</accession>
<gene>
    <name evidence="2" type="ORF">FWK35_00035591</name>
</gene>
<dbReference type="Pfam" id="PF20700">
    <property type="entry name" value="Mutator"/>
    <property type="match status" value="1"/>
</dbReference>
<evidence type="ECO:0000313" key="3">
    <source>
        <dbReference type="Proteomes" id="UP000478052"/>
    </source>
</evidence>
<feature type="non-terminal residue" evidence="2">
    <location>
        <position position="251"/>
    </location>
</feature>